<accession>A0A1S3JKK3</accession>
<dbReference type="RefSeq" id="XP_013410947.1">
    <property type="nucleotide sequence ID" value="XM_013555493.1"/>
</dbReference>
<dbReference type="RefSeq" id="XP_013410951.1">
    <property type="nucleotide sequence ID" value="XM_013555497.1"/>
</dbReference>
<evidence type="ECO:0000313" key="6">
    <source>
        <dbReference type="RefSeq" id="XP_013410948.1"/>
    </source>
</evidence>
<dbReference type="OrthoDB" id="6123234at2759"/>
<evidence type="ECO:0000313" key="3">
    <source>
        <dbReference type="Proteomes" id="UP000085678"/>
    </source>
</evidence>
<feature type="compositionally biased region" description="Polar residues" evidence="2">
    <location>
        <begin position="23"/>
        <end position="45"/>
    </location>
</feature>
<dbReference type="Proteomes" id="UP000085678">
    <property type="component" value="Unplaced"/>
</dbReference>
<evidence type="ECO:0000313" key="9">
    <source>
        <dbReference type="RefSeq" id="XP_013410951.1"/>
    </source>
</evidence>
<evidence type="ECO:0000313" key="7">
    <source>
        <dbReference type="RefSeq" id="XP_013410949.1"/>
    </source>
</evidence>
<dbReference type="KEGG" id="lak:106174099"/>
<proteinExistence type="predicted"/>
<feature type="compositionally biased region" description="Low complexity" evidence="2">
    <location>
        <begin position="148"/>
        <end position="170"/>
    </location>
</feature>
<dbReference type="RefSeq" id="XP_013410950.1">
    <property type="nucleotide sequence ID" value="XM_013555496.1"/>
</dbReference>
<evidence type="ECO:0000256" key="1">
    <source>
        <dbReference type="SAM" id="Coils"/>
    </source>
</evidence>
<dbReference type="RefSeq" id="XP_013410946.1">
    <property type="nucleotide sequence ID" value="XM_013555492.1"/>
</dbReference>
<evidence type="ECO:0000256" key="2">
    <source>
        <dbReference type="SAM" id="MobiDB-lite"/>
    </source>
</evidence>
<feature type="region of interest" description="Disordered" evidence="2">
    <location>
        <begin position="1"/>
        <end position="45"/>
    </location>
</feature>
<dbReference type="RefSeq" id="XP_013410949.1">
    <property type="nucleotide sequence ID" value="XM_013555495.1"/>
</dbReference>
<dbReference type="RefSeq" id="XP_013410948.1">
    <property type="nucleotide sequence ID" value="XM_013555494.1"/>
</dbReference>
<dbReference type="GeneID" id="106174099"/>
<keyword evidence="1" id="KW-0175">Coiled coil</keyword>
<feature type="region of interest" description="Disordered" evidence="2">
    <location>
        <begin position="126"/>
        <end position="201"/>
    </location>
</feature>
<gene>
    <name evidence="4 5 6 7 8 9" type="primary">LOC106174099</name>
</gene>
<evidence type="ECO:0000313" key="5">
    <source>
        <dbReference type="RefSeq" id="XP_013410947.1"/>
    </source>
</evidence>
<protein>
    <submittedName>
        <fullName evidence="4 5">Uncharacterized protein LOC106174099</fullName>
    </submittedName>
</protein>
<dbReference type="AlphaFoldDB" id="A0A1S3JKK3"/>
<organism evidence="3 8">
    <name type="scientific">Lingula anatina</name>
    <name type="common">Brachiopod</name>
    <name type="synonym">Lingula unguis</name>
    <dbReference type="NCBI Taxonomy" id="7574"/>
    <lineage>
        <taxon>Eukaryota</taxon>
        <taxon>Metazoa</taxon>
        <taxon>Spiralia</taxon>
        <taxon>Lophotrochozoa</taxon>
        <taxon>Brachiopoda</taxon>
        <taxon>Linguliformea</taxon>
        <taxon>Lingulata</taxon>
        <taxon>Lingulida</taxon>
        <taxon>Linguloidea</taxon>
        <taxon>Lingulidae</taxon>
        <taxon>Lingula</taxon>
    </lineage>
</organism>
<keyword evidence="3" id="KW-1185">Reference proteome</keyword>
<feature type="coiled-coil region" evidence="1">
    <location>
        <begin position="503"/>
        <end position="530"/>
    </location>
</feature>
<name>A0A1S3JKK3_LINAN</name>
<evidence type="ECO:0000313" key="8">
    <source>
        <dbReference type="RefSeq" id="XP_013410950.1"/>
    </source>
</evidence>
<evidence type="ECO:0000313" key="4">
    <source>
        <dbReference type="RefSeq" id="XP_013410946.1"/>
    </source>
</evidence>
<reference evidence="4 5" key="1">
    <citation type="submission" date="2025-04" db="UniProtKB">
        <authorList>
            <consortium name="RefSeq"/>
        </authorList>
    </citation>
    <scope>IDENTIFICATION</scope>
    <source>
        <tissue evidence="4 5">Gonads</tissue>
    </source>
</reference>
<sequence length="605" mass="67749">MKLKQFMANTLPRARGKSKRKQQSLSSAQELTQVQPTADPHNIQQNGPQVALSVHINKYVAGSELDNKDVARNYSDPLFVNLNFGERQSKCACYKHVIIDEHNFPPLHDKNAENCPADFDLTSSWTDNNYNTLPRVRPRIKTNPWLPSPRSSPSTSPGSTRTTSSTVSSPADGSQAALEDSALEEPSSTSGECNEESKELSKTKDYFPTDHLCGEMPSLDSSIMTSMTSDSGRFSMTGSDVSSLVSSTMSDGCEPVTRQAPALSPSDVKPLEAICLSDAVQTPDTICDTNESRLSALSQAPDIYIRTEAGQSVQQEEEEPDLLIQFQSLIPNDDEEDINYEELFEKNIELVTSESGFSFDQCVMDEEGSLSDDFLESGVDIFADECTDEFLFQTATGRDFEDKTDRSETCDNQQEEHGAVTVEKGQLLATPARMHGSYYDQLVEDICKDAIAAAKIEIKTEIDYPSKLNLSDDCCINEPALDRDNCTASLVNKSKESFRTDTKESLQEKVRRLKAGRRIIEEKIREAQEEEQLRLEQRMRFQRQITLHRKEMLLKTLGNLREKLADQCTRLQASYNNVLEMQRNILRQHSRGDLMLSGSTFELTV</sequence>
<feature type="region of interest" description="Disordered" evidence="2">
    <location>
        <begin position="245"/>
        <end position="264"/>
    </location>
</feature>